<name>A0ABX8GM27_9CELL</name>
<evidence type="ECO:0000313" key="2">
    <source>
        <dbReference type="Proteomes" id="UP000679335"/>
    </source>
</evidence>
<dbReference type="Pfam" id="PF19674">
    <property type="entry name" value="DUF6177"/>
    <property type="match status" value="1"/>
</dbReference>
<evidence type="ECO:0000313" key="1">
    <source>
        <dbReference type="EMBL" id="QWC16581.1"/>
    </source>
</evidence>
<sequence>MHVVHPVADEWTDRYVLWAARTRRVLLTAPLATFLDVAATDGLRPVLVTNGDAALSPLVSLALRRVGGHWAVRTERGVFDGLSGYRIAEFEDLWQRSGTDRERLPGYDRPTPDGVGVLMFDVYAHARAVETTVVGELAQALVDGLGGAPLGAWGPHEPLLEPWDLPTVTAAARAGMPATAALHGLGEGTFVDVTAARTRHGVLEQAKGGVVLGAYPREIATPVERASDALTAVAERFRPTIGFVSLAHFDVAAGAEPVQRPTAKALEVPLAVVIGPRGVHDLQLDLEALVERHDVSILGPSRTPSVVVRFSDPDVGLWAQLLAFAYDVGPQRIASAVGMDEEV</sequence>
<organism evidence="1 2">
    <name type="scientific">Cellulomonas dongxiuzhuiae</name>
    <dbReference type="NCBI Taxonomy" id="2819979"/>
    <lineage>
        <taxon>Bacteria</taxon>
        <taxon>Bacillati</taxon>
        <taxon>Actinomycetota</taxon>
        <taxon>Actinomycetes</taxon>
        <taxon>Micrococcales</taxon>
        <taxon>Cellulomonadaceae</taxon>
        <taxon>Cellulomonas</taxon>
    </lineage>
</organism>
<keyword evidence="2" id="KW-1185">Reference proteome</keyword>
<protein>
    <submittedName>
        <fullName evidence="1">Uncharacterized protein</fullName>
    </submittedName>
</protein>
<dbReference type="InterPro" id="IPR046175">
    <property type="entry name" value="DUF6177"/>
</dbReference>
<dbReference type="EMBL" id="CP076023">
    <property type="protein sequence ID" value="QWC16581.1"/>
    <property type="molecule type" value="Genomic_DNA"/>
</dbReference>
<gene>
    <name evidence="1" type="ORF">KKR89_02630</name>
</gene>
<dbReference type="RefSeq" id="WP_208197145.1">
    <property type="nucleotide sequence ID" value="NZ_CP076023.1"/>
</dbReference>
<proteinExistence type="predicted"/>
<reference evidence="1 2" key="1">
    <citation type="submission" date="2021-05" db="EMBL/GenBank/DDBJ databases">
        <title>Novel species in genus Cellulomonas.</title>
        <authorList>
            <person name="Zhang G."/>
        </authorList>
    </citation>
    <scope>NUCLEOTIDE SEQUENCE [LARGE SCALE GENOMIC DNA]</scope>
    <source>
        <strain evidence="2">zg-ZUI157</strain>
    </source>
</reference>
<accession>A0ABX8GM27</accession>
<dbReference type="Proteomes" id="UP000679335">
    <property type="component" value="Chromosome"/>
</dbReference>